<evidence type="ECO:0000256" key="1">
    <source>
        <dbReference type="ARBA" id="ARBA00022741"/>
    </source>
</evidence>
<feature type="domain" description="Protein kinase" evidence="3">
    <location>
        <begin position="1"/>
        <end position="207"/>
    </location>
</feature>
<dbReference type="GO" id="GO:0005737">
    <property type="term" value="C:cytoplasm"/>
    <property type="evidence" value="ECO:0007669"/>
    <property type="project" value="TreeGrafter"/>
</dbReference>
<dbReference type="SMART" id="SM00220">
    <property type="entry name" value="S_TKc"/>
    <property type="match status" value="1"/>
</dbReference>
<dbReference type="SUPFAM" id="SSF56112">
    <property type="entry name" value="Protein kinase-like (PK-like)"/>
    <property type="match status" value="1"/>
</dbReference>
<dbReference type="FunFam" id="1.10.287.110:FF:000002">
    <property type="entry name" value="putative tyrosine-protein phosphatase auxilin isoform X2"/>
    <property type="match status" value="1"/>
</dbReference>
<dbReference type="GO" id="GO:0004674">
    <property type="term" value="F:protein serine/threonine kinase activity"/>
    <property type="evidence" value="ECO:0007669"/>
    <property type="project" value="TreeGrafter"/>
</dbReference>
<accession>T1KFE3</accession>
<keyword evidence="6" id="KW-1185">Reference proteome</keyword>
<dbReference type="eggNOG" id="KOG0431">
    <property type="taxonomic scope" value="Eukaryota"/>
</dbReference>
<dbReference type="GO" id="GO:0005524">
    <property type="term" value="F:ATP binding"/>
    <property type="evidence" value="ECO:0007669"/>
    <property type="project" value="InterPro"/>
</dbReference>
<proteinExistence type="predicted"/>
<dbReference type="CDD" id="cd06257">
    <property type="entry name" value="DnaJ"/>
    <property type="match status" value="1"/>
</dbReference>
<dbReference type="EMBL" id="CAEY01000036">
    <property type="status" value="NOT_ANNOTATED_CDS"/>
    <property type="molecule type" value="Genomic_DNA"/>
</dbReference>
<dbReference type="PROSITE" id="PS00108">
    <property type="entry name" value="PROTEIN_KINASE_ST"/>
    <property type="match status" value="1"/>
</dbReference>
<feature type="compositionally biased region" description="Polar residues" evidence="2">
    <location>
        <begin position="275"/>
        <end position="292"/>
    </location>
</feature>
<feature type="compositionally biased region" description="Polar residues" evidence="2">
    <location>
        <begin position="411"/>
        <end position="433"/>
    </location>
</feature>
<dbReference type="InterPro" id="IPR036869">
    <property type="entry name" value="J_dom_sf"/>
</dbReference>
<evidence type="ECO:0000313" key="6">
    <source>
        <dbReference type="Proteomes" id="UP000015104"/>
    </source>
</evidence>
<evidence type="ECO:0000256" key="2">
    <source>
        <dbReference type="SAM" id="MobiDB-lite"/>
    </source>
</evidence>
<dbReference type="STRING" id="32264.T1KFE3"/>
<dbReference type="AlphaFoldDB" id="T1KFE3"/>
<dbReference type="PROSITE" id="PS50011">
    <property type="entry name" value="PROTEIN_KINASE_DOM"/>
    <property type="match status" value="1"/>
</dbReference>
<dbReference type="InterPro" id="IPR001623">
    <property type="entry name" value="DnaJ_domain"/>
</dbReference>
<organism evidence="5 6">
    <name type="scientific">Tetranychus urticae</name>
    <name type="common">Two-spotted spider mite</name>
    <dbReference type="NCBI Taxonomy" id="32264"/>
    <lineage>
        <taxon>Eukaryota</taxon>
        <taxon>Metazoa</taxon>
        <taxon>Ecdysozoa</taxon>
        <taxon>Arthropoda</taxon>
        <taxon>Chelicerata</taxon>
        <taxon>Arachnida</taxon>
        <taxon>Acari</taxon>
        <taxon>Acariformes</taxon>
        <taxon>Trombidiformes</taxon>
        <taxon>Prostigmata</taxon>
        <taxon>Eleutherengona</taxon>
        <taxon>Raphignathae</taxon>
        <taxon>Tetranychoidea</taxon>
        <taxon>Tetranychidae</taxon>
        <taxon>Tetranychus</taxon>
    </lineage>
</organism>
<reference evidence="6" key="1">
    <citation type="submission" date="2011-08" db="EMBL/GenBank/DDBJ databases">
        <authorList>
            <person name="Rombauts S."/>
        </authorList>
    </citation>
    <scope>NUCLEOTIDE SEQUENCE</scope>
    <source>
        <strain evidence="6">London</strain>
    </source>
</reference>
<reference evidence="5" key="2">
    <citation type="submission" date="2015-06" db="UniProtKB">
        <authorList>
            <consortium name="EnsemblMetazoa"/>
        </authorList>
    </citation>
    <scope>IDENTIFICATION</scope>
</reference>
<feature type="compositionally biased region" description="Polar residues" evidence="2">
    <location>
        <begin position="550"/>
        <end position="561"/>
    </location>
</feature>
<feature type="compositionally biased region" description="Basic and acidic residues" evidence="2">
    <location>
        <begin position="362"/>
        <end position="379"/>
    </location>
</feature>
<dbReference type="Gene3D" id="1.10.287.110">
    <property type="entry name" value="DnaJ domain"/>
    <property type="match status" value="1"/>
</dbReference>
<dbReference type="Pfam" id="PF00069">
    <property type="entry name" value="Pkinase"/>
    <property type="match status" value="1"/>
</dbReference>
<feature type="compositionally biased region" description="Low complexity" evidence="2">
    <location>
        <begin position="223"/>
        <end position="237"/>
    </location>
</feature>
<dbReference type="PROSITE" id="PS50076">
    <property type="entry name" value="DNAJ_2"/>
    <property type="match status" value="1"/>
</dbReference>
<feature type="compositionally biased region" description="Low complexity" evidence="2">
    <location>
        <begin position="520"/>
        <end position="536"/>
    </location>
</feature>
<evidence type="ECO:0000313" key="5">
    <source>
        <dbReference type="EnsemblMetazoa" id="tetur10g02810.1"/>
    </source>
</evidence>
<dbReference type="Gene3D" id="1.10.510.10">
    <property type="entry name" value="Transferase(Phosphotransferase) domain 1"/>
    <property type="match status" value="1"/>
</dbReference>
<feature type="region of interest" description="Disordered" evidence="2">
    <location>
        <begin position="403"/>
        <end position="481"/>
    </location>
</feature>
<feature type="compositionally biased region" description="Polar residues" evidence="2">
    <location>
        <begin position="443"/>
        <end position="457"/>
    </location>
</feature>
<dbReference type="PANTHER" id="PTHR22967">
    <property type="entry name" value="SERINE/THREONINE PROTEIN KINASE"/>
    <property type="match status" value="1"/>
</dbReference>
<evidence type="ECO:0008006" key="7">
    <source>
        <dbReference type="Google" id="ProtNLM"/>
    </source>
</evidence>
<sequence>MKFISWGLINPNIYLILSEYCGRGCLKDITLPLDNTPQLNKILYQTALALEQMHQLNITHRDLKIENILFDNSGFVKLCDFGSATTNCYQPDHDWTPIQRSLLEDEMTRHTTPMYRPPETLDTYLNYPINTAMDIWAYGCLTYCMKFGRHPFEDSAKLRIINCKYTIPPNVPDSEIHLQIIRSCLKVDPRERIAIDDIINLLDKNFVDLDSPCVLSNQSTPINPNQPSPLHQPSLQPQQPPPPPGSAQPTFGLSGFTRYLKDTSSKVMQTVQQSIANGQINRRENNSVGEQQFNRREANATSSDQYPKRNSNPMNDGQLNKREPHSIGNGQNNKRDSNPVNDRLFSKPRQKEDNSNDNGNYNKRESKLVDDGQPSEKEANLVNGVQCNRKETNTVGDLLNLSLDEGDRVPSNGTNATANNIHSTGYNQQSNDPIFSGGFDGATISNSKLDGDPSSSGAFDLLIDPSSSSSGSNENQGAGTANSAFDLLNDIFNSTDKVPTSQVKSTSPTHLPKPDLLFPSSTAATTSSSSSTTNNSVNNPNLNVYPGLHRNTSTPNLTQLDPLSELGSFVSNPSATSQNQKINQPTTQSIPRVSSFSTFQPFLSSTNSASSSATNNGGSANLPKADYNRAYFSESSHGNNSSVGPRVTGFEFEDLLSDFPKQSKNEPQVKSLAAMKKQEMIREGISPIEIKVNEWKENKKKNIRALLSSLHTIVWDDCNWQQTGLQQLMTYNDVKKMYRKACLAVHPDKLVGSDYEELAKLIFVELNNAWTEFEKQELLKPL</sequence>
<feature type="domain" description="J" evidence="4">
    <location>
        <begin position="718"/>
        <end position="782"/>
    </location>
</feature>
<dbReference type="Proteomes" id="UP000015104">
    <property type="component" value="Unassembled WGS sequence"/>
</dbReference>
<dbReference type="HOGENOM" id="CLU_007537_0_0_1"/>
<feature type="compositionally biased region" description="Polar residues" evidence="2">
    <location>
        <begin position="569"/>
        <end position="589"/>
    </location>
</feature>
<feature type="compositionally biased region" description="Polar residues" evidence="2">
    <location>
        <begin position="498"/>
        <end position="509"/>
    </location>
</feature>
<evidence type="ECO:0000259" key="3">
    <source>
        <dbReference type="PROSITE" id="PS50011"/>
    </source>
</evidence>
<feature type="compositionally biased region" description="Polar residues" evidence="2">
    <location>
        <begin position="299"/>
        <end position="318"/>
    </location>
</feature>
<dbReference type="EnsemblMetazoa" id="tetur10g02810.1">
    <property type="protein sequence ID" value="tetur10g02810.1"/>
    <property type="gene ID" value="tetur10g02810"/>
</dbReference>
<feature type="region of interest" description="Disordered" evidence="2">
    <location>
        <begin position="275"/>
        <end position="388"/>
    </location>
</feature>
<evidence type="ECO:0000259" key="4">
    <source>
        <dbReference type="PROSITE" id="PS50076"/>
    </source>
</evidence>
<dbReference type="InterPro" id="IPR011009">
    <property type="entry name" value="Kinase-like_dom_sf"/>
</dbReference>
<keyword evidence="1" id="KW-0547">Nucleotide-binding</keyword>
<dbReference type="InterPro" id="IPR008271">
    <property type="entry name" value="Ser/Thr_kinase_AS"/>
</dbReference>
<dbReference type="SMART" id="SM00271">
    <property type="entry name" value="DnaJ"/>
    <property type="match status" value="1"/>
</dbReference>
<feature type="region of interest" description="Disordered" evidence="2">
    <location>
        <begin position="498"/>
        <end position="589"/>
    </location>
</feature>
<name>T1KFE3_TETUR</name>
<dbReference type="InterPro" id="IPR000719">
    <property type="entry name" value="Prot_kinase_dom"/>
</dbReference>
<feature type="region of interest" description="Disordered" evidence="2">
    <location>
        <begin position="217"/>
        <end position="254"/>
    </location>
</feature>
<protein>
    <recommendedName>
        <fullName evidence="7">Protein kinase domain-containing protein</fullName>
    </recommendedName>
</protein>
<dbReference type="SUPFAM" id="SSF46565">
    <property type="entry name" value="Chaperone J-domain"/>
    <property type="match status" value="1"/>
</dbReference>
<dbReference type="eggNOG" id="KOG1989">
    <property type="taxonomic scope" value="Eukaryota"/>
</dbReference>